<evidence type="ECO:0000256" key="4">
    <source>
        <dbReference type="ARBA" id="ARBA00023239"/>
    </source>
</evidence>
<evidence type="ECO:0000313" key="7">
    <source>
        <dbReference type="Proteomes" id="UP000290407"/>
    </source>
</evidence>
<dbReference type="SUPFAM" id="SSF51569">
    <property type="entry name" value="Aldolase"/>
    <property type="match status" value="1"/>
</dbReference>
<dbReference type="RefSeq" id="WP_129601568.1">
    <property type="nucleotide sequence ID" value="NZ_SBLB01000002.1"/>
</dbReference>
<dbReference type="PANTHER" id="PTHR30246:SF1">
    <property type="entry name" value="2-DEHYDRO-3-DEOXY-6-PHOSPHOGALACTONATE ALDOLASE-RELATED"/>
    <property type="match status" value="1"/>
</dbReference>
<accession>A0A4Q2UML1</accession>
<dbReference type="EMBL" id="SBLB01000002">
    <property type="protein sequence ID" value="RYC70526.1"/>
    <property type="molecule type" value="Genomic_DNA"/>
</dbReference>
<reference evidence="6 7" key="1">
    <citation type="submission" date="2019-01" db="EMBL/GenBank/DDBJ databases">
        <title>Spirosoma flava sp. nov., a propanil-degrading bacterium isolated from herbicide-contaminated soil.</title>
        <authorList>
            <person name="Zhang L."/>
            <person name="Jiang J.-D."/>
        </authorList>
    </citation>
    <scope>NUCLEOTIDE SEQUENCE [LARGE SCALE GENOMIC DNA]</scope>
    <source>
        <strain evidence="6 7">TY50</strain>
    </source>
</reference>
<dbReference type="Gene3D" id="3.20.20.70">
    <property type="entry name" value="Aldolase class I"/>
    <property type="match status" value="1"/>
</dbReference>
<comment type="pathway">
    <text evidence="1">Carbohydrate acid metabolism.</text>
</comment>
<organism evidence="6 7">
    <name type="scientific">Spirosoma sordidisoli</name>
    <dbReference type="NCBI Taxonomy" id="2502893"/>
    <lineage>
        <taxon>Bacteria</taxon>
        <taxon>Pseudomonadati</taxon>
        <taxon>Bacteroidota</taxon>
        <taxon>Cytophagia</taxon>
        <taxon>Cytophagales</taxon>
        <taxon>Cytophagaceae</taxon>
        <taxon>Spirosoma</taxon>
    </lineage>
</organism>
<dbReference type="NCBIfam" id="TIGR01182">
    <property type="entry name" value="eda"/>
    <property type="match status" value="1"/>
</dbReference>
<evidence type="ECO:0000256" key="5">
    <source>
        <dbReference type="ARBA" id="ARBA00023277"/>
    </source>
</evidence>
<name>A0A4Q2UML1_9BACT</name>
<dbReference type="Pfam" id="PF01081">
    <property type="entry name" value="Aldolase"/>
    <property type="match status" value="1"/>
</dbReference>
<dbReference type="AlphaFoldDB" id="A0A4Q2UML1"/>
<comment type="caution">
    <text evidence="6">The sequence shown here is derived from an EMBL/GenBank/DDBJ whole genome shotgun (WGS) entry which is preliminary data.</text>
</comment>
<dbReference type="InterPro" id="IPR013785">
    <property type="entry name" value="Aldolase_TIM"/>
</dbReference>
<dbReference type="CDD" id="cd00452">
    <property type="entry name" value="KDPG_aldolase"/>
    <property type="match status" value="1"/>
</dbReference>
<keyword evidence="5" id="KW-0119">Carbohydrate metabolism</keyword>
<keyword evidence="4" id="KW-0456">Lyase</keyword>
<evidence type="ECO:0000256" key="2">
    <source>
        <dbReference type="ARBA" id="ARBA00006906"/>
    </source>
</evidence>
<keyword evidence="7" id="KW-1185">Reference proteome</keyword>
<protein>
    <submittedName>
        <fullName evidence="6">Bifunctional 4-hydroxy-2-oxoglutarate aldolase/2-dehydro-3-deoxy-phosphogluconate aldolase</fullName>
    </submittedName>
</protein>
<sequence length="214" mass="23172">MTTSAFSWTRFDQAPLVGIIRNVSADDVAQVLPVYRDAGLTTIEITLNTPGAEDMIRQAVEQYGTDLNIGAGTVCTAEELEKALAAGARFIVTPIIDEAVIRRCTERGVPIFPGAFTPSEVYKAWTLGASMVKVFPTTTLGPAYISDLKGPLPQIKLLPTGGVNLANLDQFFRAGASGVGVGSHLFDKTLIRDKQWSLLKTHFQTFLHKLPHTV</sequence>
<dbReference type="InterPro" id="IPR000887">
    <property type="entry name" value="Aldlse_KDPG_KHG"/>
</dbReference>
<comment type="similarity">
    <text evidence="2">Belongs to the KHG/KDPG aldolase family.</text>
</comment>
<gene>
    <name evidence="6" type="ORF">EQG79_11815</name>
</gene>
<dbReference type="PANTHER" id="PTHR30246">
    <property type="entry name" value="2-KETO-3-DEOXY-6-PHOSPHOGLUCONATE ALDOLASE"/>
    <property type="match status" value="1"/>
</dbReference>
<evidence type="ECO:0000256" key="3">
    <source>
        <dbReference type="ARBA" id="ARBA00011233"/>
    </source>
</evidence>
<dbReference type="Proteomes" id="UP000290407">
    <property type="component" value="Unassembled WGS sequence"/>
</dbReference>
<proteinExistence type="inferred from homology"/>
<evidence type="ECO:0000313" key="6">
    <source>
        <dbReference type="EMBL" id="RYC70526.1"/>
    </source>
</evidence>
<dbReference type="GO" id="GO:0016829">
    <property type="term" value="F:lyase activity"/>
    <property type="evidence" value="ECO:0007669"/>
    <property type="project" value="UniProtKB-KW"/>
</dbReference>
<comment type="subunit">
    <text evidence="3">Homotrimer.</text>
</comment>
<evidence type="ECO:0000256" key="1">
    <source>
        <dbReference type="ARBA" id="ARBA00004761"/>
    </source>
</evidence>